<feature type="region of interest" description="Disordered" evidence="1">
    <location>
        <begin position="16"/>
        <end position="90"/>
    </location>
</feature>
<gene>
    <name evidence="2" type="ORF">OVN521_LOCUS37864</name>
</gene>
<dbReference type="EMBL" id="CAJOBG010046287">
    <property type="protein sequence ID" value="CAF4450856.1"/>
    <property type="molecule type" value="Genomic_DNA"/>
</dbReference>
<comment type="caution">
    <text evidence="2">The sequence shown here is derived from an EMBL/GenBank/DDBJ whole genome shotgun (WGS) entry which is preliminary data.</text>
</comment>
<name>A0A820S0Z6_9BILA</name>
<feature type="compositionally biased region" description="Basic and acidic residues" evidence="1">
    <location>
        <begin position="54"/>
        <end position="68"/>
    </location>
</feature>
<reference evidence="2" key="1">
    <citation type="submission" date="2021-02" db="EMBL/GenBank/DDBJ databases">
        <authorList>
            <person name="Nowell W R."/>
        </authorList>
    </citation>
    <scope>NUCLEOTIDE SEQUENCE</scope>
</reference>
<evidence type="ECO:0000313" key="3">
    <source>
        <dbReference type="Proteomes" id="UP000663866"/>
    </source>
</evidence>
<dbReference type="Proteomes" id="UP000663866">
    <property type="component" value="Unassembled WGS sequence"/>
</dbReference>
<feature type="non-terminal residue" evidence="2">
    <location>
        <position position="1"/>
    </location>
</feature>
<evidence type="ECO:0000313" key="2">
    <source>
        <dbReference type="EMBL" id="CAF4450856.1"/>
    </source>
</evidence>
<proteinExistence type="predicted"/>
<organism evidence="2 3">
    <name type="scientific">Rotaria magnacalcarata</name>
    <dbReference type="NCBI Taxonomy" id="392030"/>
    <lineage>
        <taxon>Eukaryota</taxon>
        <taxon>Metazoa</taxon>
        <taxon>Spiralia</taxon>
        <taxon>Gnathifera</taxon>
        <taxon>Rotifera</taxon>
        <taxon>Eurotatoria</taxon>
        <taxon>Bdelloidea</taxon>
        <taxon>Philodinida</taxon>
        <taxon>Philodinidae</taxon>
        <taxon>Rotaria</taxon>
    </lineage>
</organism>
<protein>
    <submittedName>
        <fullName evidence="2">Uncharacterized protein</fullName>
    </submittedName>
</protein>
<feature type="non-terminal residue" evidence="2">
    <location>
        <position position="115"/>
    </location>
</feature>
<evidence type="ECO:0000256" key="1">
    <source>
        <dbReference type="SAM" id="MobiDB-lite"/>
    </source>
</evidence>
<feature type="compositionally biased region" description="Polar residues" evidence="1">
    <location>
        <begin position="69"/>
        <end position="86"/>
    </location>
</feature>
<sequence length="115" mass="13415">MFREIYAFEIFDEKRSISSPPTVTRTNKIEPATHNRSKSTNHFQDESSISEQSSIHRKDTEISKKDNEPSSNSTQPRQSDVVTSDASDLERRVRAYREQLKAKKCELEKLKQRKN</sequence>
<accession>A0A820S0Z6</accession>
<dbReference type="AlphaFoldDB" id="A0A820S0Z6"/>
<keyword evidence="3" id="KW-1185">Reference proteome</keyword>
<feature type="compositionally biased region" description="Polar residues" evidence="1">
    <location>
        <begin position="17"/>
        <end position="26"/>
    </location>
</feature>